<evidence type="ECO:0000313" key="5">
    <source>
        <dbReference type="Proteomes" id="UP000185696"/>
    </source>
</evidence>
<keyword evidence="2" id="KW-0472">Membrane</keyword>
<dbReference type="Proteomes" id="UP000185696">
    <property type="component" value="Unassembled WGS sequence"/>
</dbReference>
<dbReference type="RefSeq" id="WP_075132567.1">
    <property type="nucleotide sequence ID" value="NZ_MSIF01000003.1"/>
</dbReference>
<feature type="region of interest" description="Disordered" evidence="1">
    <location>
        <begin position="54"/>
        <end position="90"/>
    </location>
</feature>
<evidence type="ECO:0000313" key="4">
    <source>
        <dbReference type="EMBL" id="OLF12377.1"/>
    </source>
</evidence>
<dbReference type="InterPro" id="IPR036869">
    <property type="entry name" value="J_dom_sf"/>
</dbReference>
<dbReference type="SMART" id="SM00271">
    <property type="entry name" value="DnaJ"/>
    <property type="match status" value="1"/>
</dbReference>
<sequence>MREVDYYELLGVRPGATSAEIRSAYRSLAKVMHPDAGGTAGTFRLLREAYETLSDPQSRADYDRGEETGEDQEVRVPKPPPPWREDTTPPLPVIDHRTIPWWDMVSRRVTFVPTGRPPVGLVAGVVAGWLVILFVLVTVGAPVALIAGWLVVLAVLGTVAARQLAAADRADRAFFGEFGTRRVFGSPGTEEDEAGERLTADLLSLYLARIPAVRVCHGLAGEPGSVFADVDHAVLCGRRLVLVESKVWLPGHYRMDDENVVWRNGHLFRGGTSGLASRLAAYRALLPWLDVRGVLLLHPSRPGTITVDEQDALVQPMEPEGFVRVVGAWLAGDQSTVDRTALATLVGQVRS</sequence>
<dbReference type="Pfam" id="PF00226">
    <property type="entry name" value="DnaJ"/>
    <property type="match status" value="1"/>
</dbReference>
<reference evidence="4 5" key="1">
    <citation type="submission" date="2016-12" db="EMBL/GenBank/DDBJ databases">
        <title>The draft genome sequence of Actinophytocola xinjiangensis.</title>
        <authorList>
            <person name="Wang W."/>
            <person name="Yuan L."/>
        </authorList>
    </citation>
    <scope>NUCLEOTIDE SEQUENCE [LARGE SCALE GENOMIC DNA]</scope>
    <source>
        <strain evidence="4 5">CGMCC 4.4663</strain>
    </source>
</reference>
<gene>
    <name evidence="4" type="ORF">BLA60_08240</name>
</gene>
<keyword evidence="2" id="KW-0812">Transmembrane</keyword>
<evidence type="ECO:0000256" key="1">
    <source>
        <dbReference type="SAM" id="MobiDB-lite"/>
    </source>
</evidence>
<protein>
    <recommendedName>
        <fullName evidence="3">J domain-containing protein</fullName>
    </recommendedName>
</protein>
<dbReference type="PROSITE" id="PS50076">
    <property type="entry name" value="DNAJ_2"/>
    <property type="match status" value="1"/>
</dbReference>
<keyword evidence="2" id="KW-1133">Transmembrane helix</keyword>
<feature type="transmembrane region" description="Helical" evidence="2">
    <location>
        <begin position="143"/>
        <end position="161"/>
    </location>
</feature>
<name>A0A7Z0WQQ9_9PSEU</name>
<evidence type="ECO:0000259" key="3">
    <source>
        <dbReference type="PROSITE" id="PS50076"/>
    </source>
</evidence>
<dbReference type="PRINTS" id="PR00625">
    <property type="entry name" value="JDOMAIN"/>
</dbReference>
<dbReference type="InterPro" id="IPR018253">
    <property type="entry name" value="DnaJ_domain_CS"/>
</dbReference>
<dbReference type="InterPro" id="IPR001623">
    <property type="entry name" value="DnaJ_domain"/>
</dbReference>
<comment type="caution">
    <text evidence="4">The sequence shown here is derived from an EMBL/GenBank/DDBJ whole genome shotgun (WGS) entry which is preliminary data.</text>
</comment>
<dbReference type="SUPFAM" id="SSF46565">
    <property type="entry name" value="Chaperone J-domain"/>
    <property type="match status" value="1"/>
</dbReference>
<accession>A0A7Z0WQQ9</accession>
<dbReference type="PANTHER" id="PTHR44240">
    <property type="entry name" value="DNAJ DOMAIN (PROKARYOTIC HEAT SHOCK PROTEIN)-RELATED"/>
    <property type="match status" value="1"/>
</dbReference>
<dbReference type="PROSITE" id="PS00636">
    <property type="entry name" value="DNAJ_1"/>
    <property type="match status" value="1"/>
</dbReference>
<dbReference type="InterPro" id="IPR052276">
    <property type="entry name" value="Diphthamide-biosynth_chaperone"/>
</dbReference>
<dbReference type="Gene3D" id="1.10.287.110">
    <property type="entry name" value="DnaJ domain"/>
    <property type="match status" value="1"/>
</dbReference>
<feature type="transmembrane region" description="Helical" evidence="2">
    <location>
        <begin position="118"/>
        <end position="137"/>
    </location>
</feature>
<organism evidence="4 5">
    <name type="scientific">Actinophytocola xinjiangensis</name>
    <dbReference type="NCBI Taxonomy" id="485602"/>
    <lineage>
        <taxon>Bacteria</taxon>
        <taxon>Bacillati</taxon>
        <taxon>Actinomycetota</taxon>
        <taxon>Actinomycetes</taxon>
        <taxon>Pseudonocardiales</taxon>
        <taxon>Pseudonocardiaceae</taxon>
    </lineage>
</organism>
<evidence type="ECO:0000256" key="2">
    <source>
        <dbReference type="SAM" id="Phobius"/>
    </source>
</evidence>
<dbReference type="AlphaFoldDB" id="A0A7Z0WQQ9"/>
<proteinExistence type="predicted"/>
<dbReference type="CDD" id="cd06257">
    <property type="entry name" value="DnaJ"/>
    <property type="match status" value="1"/>
</dbReference>
<dbReference type="PANTHER" id="PTHR44240:SF10">
    <property type="entry name" value="J DOMAIN-CONTAINING PROTEIN"/>
    <property type="match status" value="1"/>
</dbReference>
<feature type="domain" description="J" evidence="3">
    <location>
        <begin position="5"/>
        <end position="66"/>
    </location>
</feature>
<dbReference type="EMBL" id="MSIF01000003">
    <property type="protein sequence ID" value="OLF12377.1"/>
    <property type="molecule type" value="Genomic_DNA"/>
</dbReference>
<keyword evidence="5" id="KW-1185">Reference proteome</keyword>
<feature type="compositionally biased region" description="Basic and acidic residues" evidence="1">
    <location>
        <begin position="58"/>
        <end position="76"/>
    </location>
</feature>